<feature type="transmembrane region" description="Helical" evidence="3">
    <location>
        <begin position="611"/>
        <end position="636"/>
    </location>
</feature>
<dbReference type="RefSeq" id="WP_184035175.1">
    <property type="nucleotide sequence ID" value="NZ_JACHHY010000003.1"/>
</dbReference>
<comment type="caution">
    <text evidence="4">The sequence shown here is derived from an EMBL/GenBank/DDBJ whole genome shotgun (WGS) entry which is preliminary data.</text>
</comment>
<accession>A0A840MFH5</accession>
<dbReference type="PANTHER" id="PTHR37813:SF1">
    <property type="entry name" value="FELS-2 PROPHAGE PROTEIN"/>
    <property type="match status" value="1"/>
</dbReference>
<dbReference type="Proteomes" id="UP000575898">
    <property type="component" value="Unassembled WGS sequence"/>
</dbReference>
<dbReference type="InterPro" id="IPR010090">
    <property type="entry name" value="Phage_tape_meas"/>
</dbReference>
<sequence length="805" mass="86387">MAIETLAGLALGSALEGTTRWVKQLTSAKSAINQLEKALTPLLTQQEELKKSMASLIRFNGPQREVKQLEREIESVGELIQELTDKQKLLNKHLKHSEELSEKWGKSLEAVKSSWSGLVEKSGPFVVAATNSATHQDTVRDLGIAAGLDSRQESAADRSIRESAAKTRHGLADMTTGAKVLMTEGGVQDRTKLDELGPMTELMGKLATANNTDTTTAAKLMISLRDNHGIGNDVQKMTTAVNKLLYGARMSTTDPARFTEAFEQIDEAMSQRGETDVASISAALGVLGTDDAAVGDIKQWLSRMDTDDQRNAYLKQNIHYNTSMQNLTGKGHSKFEASFMAVDAVLNKQSKPFQDAWNQAIASGSQAAMMNVLKKFNLSGLFGDEKMLALFMKMKDGLGQFQDARKTLASNQPAGMLESNYQKRTNTLGSSLTQVSQDAHQFSTGVGDAINPIVKKGTDAASPLIQRATGWVNDNPGWVKAIIGAYAGFHLGKIAVNGVRLTRATVKLARAHMGTAKAARGISAGAAGLGGGGPSQGGRFASIVAKSRNVLAGAWGRVQGGVRVAATGVNNALNTIKPYALTFLTKGVDLFARGWSRASALIMPLLRMVGIGIRVLFANPIGLAVTAVAGAAYLIYKNWDTIGPMFTSLWEKVKGIFAGAMEWFASLPDKFMEFGKAMINALIGGLIERITNTREVFVNASKSISSFFSNLLRDDKQVEVTTVASPVNVAAQQATNRAVTAQAASAKSVVPTTLPTIHFNPVFQMPAGVSGDAVKGQIKTALNMSLHELEQLIKRVVEQQARRAY</sequence>
<protein>
    <submittedName>
        <fullName evidence="4">TP901 family phage tail tape measure protein</fullName>
    </submittedName>
</protein>
<keyword evidence="5" id="KW-1185">Reference proteome</keyword>
<evidence type="ECO:0000313" key="5">
    <source>
        <dbReference type="Proteomes" id="UP000575898"/>
    </source>
</evidence>
<reference evidence="4 5" key="1">
    <citation type="submission" date="2020-08" db="EMBL/GenBank/DDBJ databases">
        <title>Genomic Encyclopedia of Type Strains, Phase IV (KMG-IV): sequencing the most valuable type-strain genomes for metagenomic binning, comparative biology and taxonomic classification.</title>
        <authorList>
            <person name="Goeker M."/>
        </authorList>
    </citation>
    <scope>NUCLEOTIDE SEQUENCE [LARGE SCALE GENOMIC DNA]</scope>
    <source>
        <strain evidence="4 5">DSM 27165</strain>
    </source>
</reference>
<evidence type="ECO:0000256" key="1">
    <source>
        <dbReference type="ARBA" id="ARBA00022612"/>
    </source>
</evidence>
<evidence type="ECO:0000256" key="2">
    <source>
        <dbReference type="SAM" id="MobiDB-lite"/>
    </source>
</evidence>
<evidence type="ECO:0000256" key="3">
    <source>
        <dbReference type="SAM" id="Phobius"/>
    </source>
</evidence>
<keyword evidence="3" id="KW-1133">Transmembrane helix</keyword>
<keyword evidence="1" id="KW-1188">Viral release from host cell</keyword>
<evidence type="ECO:0000313" key="4">
    <source>
        <dbReference type="EMBL" id="MBB5017418.1"/>
    </source>
</evidence>
<gene>
    <name evidence="4" type="ORF">HNQ59_000682</name>
</gene>
<keyword evidence="3" id="KW-0812">Transmembrane</keyword>
<keyword evidence="3" id="KW-0472">Membrane</keyword>
<organism evidence="4 5">
    <name type="scientific">Chitinivorax tropicus</name>
    <dbReference type="NCBI Taxonomy" id="714531"/>
    <lineage>
        <taxon>Bacteria</taxon>
        <taxon>Pseudomonadati</taxon>
        <taxon>Pseudomonadota</taxon>
        <taxon>Betaproteobacteria</taxon>
        <taxon>Chitinivorax</taxon>
    </lineage>
</organism>
<dbReference type="EMBL" id="JACHHY010000003">
    <property type="protein sequence ID" value="MBB5017418.1"/>
    <property type="molecule type" value="Genomic_DNA"/>
</dbReference>
<proteinExistence type="predicted"/>
<name>A0A840MFH5_9PROT</name>
<dbReference type="AlphaFoldDB" id="A0A840MFH5"/>
<feature type="region of interest" description="Disordered" evidence="2">
    <location>
        <begin position="150"/>
        <end position="169"/>
    </location>
</feature>
<feature type="compositionally biased region" description="Basic and acidic residues" evidence="2">
    <location>
        <begin position="150"/>
        <end position="165"/>
    </location>
</feature>
<dbReference type="NCBIfam" id="TIGR01760">
    <property type="entry name" value="tape_meas_TP901"/>
    <property type="match status" value="1"/>
</dbReference>
<dbReference type="PANTHER" id="PTHR37813">
    <property type="entry name" value="FELS-2 PROPHAGE PROTEIN"/>
    <property type="match status" value="1"/>
</dbReference>